<dbReference type="Proteomes" id="UP000034185">
    <property type="component" value="Unassembled WGS sequence"/>
</dbReference>
<comment type="subcellular location">
    <subcellularLocation>
        <location evidence="1 8">Cell membrane</location>
        <topology evidence="1 8">Multi-pass membrane protein</topology>
    </subcellularLocation>
</comment>
<gene>
    <name evidence="12" type="ORF">UY70_C0021G0013</name>
</gene>
<comment type="similarity">
    <text evidence="2 8">Belongs to the GSP F family.</text>
</comment>
<sequence length="418" mass="46881">MSKKRKSFAEVREKALDSTAAILRPVVASMLAYCHRMKRSQKAQATPKKKTLGAGKFAQGGSDSGRRPFMLHFPMQSQILFTKRLGMILRSGMPIMEGLHLLKDEKQSSSATYIYESLINDVAHGQPLSGGMQKFEKHFGEFTVNIIRVGETSGTLHENLEYVAEELKRKQTLKKKVVGALVYPAVIVVATIGIVVMLTVYIFPKIIPIFTSVKATLPLSTRILIVVSDYLSHWGIHTLAAFIALVVGLVFATRWSRFHYWIDRILLKIPLFGKLSLFYNLTNICRTMSLLLRNDVRIVPAIELVAASTRNLVYREELLASKERIVKGQKISMQFKQNKRLFPPMLVQMVAIAESTGNLGGTFAYLSEMYEEEIGDLTKNLTTMIEPILMIIMGLIVGFIAISIITPIYSITQSITPH</sequence>
<reference evidence="12 13" key="1">
    <citation type="journal article" date="2015" name="Nature">
        <title>rRNA introns, odd ribosomes, and small enigmatic genomes across a large radiation of phyla.</title>
        <authorList>
            <person name="Brown C.T."/>
            <person name="Hug L.A."/>
            <person name="Thomas B.C."/>
            <person name="Sharon I."/>
            <person name="Castelle C.J."/>
            <person name="Singh A."/>
            <person name="Wilkins M.J."/>
            <person name="Williams K.H."/>
            <person name="Banfield J.F."/>
        </authorList>
    </citation>
    <scope>NUCLEOTIDE SEQUENCE [LARGE SCALE GENOMIC DNA]</scope>
</reference>
<evidence type="ECO:0000256" key="8">
    <source>
        <dbReference type="RuleBase" id="RU003923"/>
    </source>
</evidence>
<dbReference type="InterPro" id="IPR003004">
    <property type="entry name" value="GspF/PilC"/>
</dbReference>
<dbReference type="PANTHER" id="PTHR30012:SF0">
    <property type="entry name" value="TYPE II SECRETION SYSTEM PROTEIN F-RELATED"/>
    <property type="match status" value="1"/>
</dbReference>
<evidence type="ECO:0000256" key="10">
    <source>
        <dbReference type="SAM" id="Phobius"/>
    </source>
</evidence>
<dbReference type="InterPro" id="IPR042094">
    <property type="entry name" value="T2SS_GspF_sf"/>
</dbReference>
<keyword evidence="4" id="KW-1003">Cell membrane</keyword>
<evidence type="ECO:0000256" key="1">
    <source>
        <dbReference type="ARBA" id="ARBA00004651"/>
    </source>
</evidence>
<dbReference type="InterPro" id="IPR018076">
    <property type="entry name" value="T2SS_GspF_dom"/>
</dbReference>
<feature type="compositionally biased region" description="Basic residues" evidence="9">
    <location>
        <begin position="40"/>
        <end position="51"/>
    </location>
</feature>
<dbReference type="PANTHER" id="PTHR30012">
    <property type="entry name" value="GENERAL SECRETION PATHWAY PROTEIN"/>
    <property type="match status" value="1"/>
</dbReference>
<feature type="transmembrane region" description="Helical" evidence="10">
    <location>
        <begin position="177"/>
        <end position="203"/>
    </location>
</feature>
<comment type="caution">
    <text evidence="12">The sequence shown here is derived from an EMBL/GenBank/DDBJ whole genome shotgun (WGS) entry which is preliminary data.</text>
</comment>
<feature type="region of interest" description="Disordered" evidence="9">
    <location>
        <begin position="40"/>
        <end position="65"/>
    </location>
</feature>
<evidence type="ECO:0000256" key="4">
    <source>
        <dbReference type="ARBA" id="ARBA00022475"/>
    </source>
</evidence>
<evidence type="ECO:0000256" key="7">
    <source>
        <dbReference type="ARBA" id="ARBA00023136"/>
    </source>
</evidence>
<feature type="transmembrane region" description="Helical" evidence="10">
    <location>
        <begin position="387"/>
        <end position="409"/>
    </location>
</feature>
<keyword evidence="5 8" id="KW-0812">Transmembrane</keyword>
<evidence type="ECO:0000256" key="3">
    <source>
        <dbReference type="ARBA" id="ARBA00022448"/>
    </source>
</evidence>
<evidence type="ECO:0000313" key="13">
    <source>
        <dbReference type="Proteomes" id="UP000034185"/>
    </source>
</evidence>
<evidence type="ECO:0000256" key="9">
    <source>
        <dbReference type="SAM" id="MobiDB-lite"/>
    </source>
</evidence>
<keyword evidence="3 8" id="KW-0813">Transport</keyword>
<feature type="domain" description="Type II secretion system protein GspF" evidence="11">
    <location>
        <begin position="285"/>
        <end position="407"/>
    </location>
</feature>
<feature type="transmembrane region" description="Helical" evidence="10">
    <location>
        <begin position="234"/>
        <end position="252"/>
    </location>
</feature>
<evidence type="ECO:0000256" key="5">
    <source>
        <dbReference type="ARBA" id="ARBA00022692"/>
    </source>
</evidence>
<dbReference type="Pfam" id="PF00482">
    <property type="entry name" value="T2SSF"/>
    <property type="match status" value="2"/>
</dbReference>
<proteinExistence type="inferred from homology"/>
<dbReference type="GO" id="GO:0005886">
    <property type="term" value="C:plasma membrane"/>
    <property type="evidence" value="ECO:0007669"/>
    <property type="project" value="UniProtKB-SubCell"/>
</dbReference>
<dbReference type="Gene3D" id="1.20.81.30">
    <property type="entry name" value="Type II secretion system (T2SS), domain F"/>
    <property type="match status" value="2"/>
</dbReference>
<accession>A0A0G1X661</accession>
<evidence type="ECO:0000259" key="11">
    <source>
        <dbReference type="Pfam" id="PF00482"/>
    </source>
</evidence>
<protein>
    <submittedName>
        <fullName evidence="12">Type II secretion system protein</fullName>
    </submittedName>
</protein>
<dbReference type="InterPro" id="IPR001992">
    <property type="entry name" value="T2SS_GspF/T4SS_PilC_CS"/>
</dbReference>
<name>A0A0G1X661_9BACT</name>
<keyword evidence="7 10" id="KW-0472">Membrane</keyword>
<dbReference type="PROSITE" id="PS00874">
    <property type="entry name" value="T2SP_F"/>
    <property type="match status" value="1"/>
</dbReference>
<keyword evidence="6 10" id="KW-1133">Transmembrane helix</keyword>
<evidence type="ECO:0000313" key="12">
    <source>
        <dbReference type="EMBL" id="KKW26613.1"/>
    </source>
</evidence>
<evidence type="ECO:0000256" key="2">
    <source>
        <dbReference type="ARBA" id="ARBA00005745"/>
    </source>
</evidence>
<dbReference type="EMBL" id="LCRA01000021">
    <property type="protein sequence ID" value="KKW26613.1"/>
    <property type="molecule type" value="Genomic_DNA"/>
</dbReference>
<feature type="domain" description="Type II secretion system protein GspF" evidence="11">
    <location>
        <begin position="81"/>
        <end position="204"/>
    </location>
</feature>
<organism evidence="12 13">
    <name type="scientific">Candidatus Kaiserbacteria bacterium GW2011_GWB1_52_6</name>
    <dbReference type="NCBI Taxonomy" id="1618674"/>
    <lineage>
        <taxon>Bacteria</taxon>
        <taxon>Candidatus Kaiseribacteriota</taxon>
    </lineage>
</organism>
<dbReference type="GO" id="GO:0009306">
    <property type="term" value="P:protein secretion"/>
    <property type="evidence" value="ECO:0007669"/>
    <property type="project" value="InterPro"/>
</dbReference>
<evidence type="ECO:0000256" key="6">
    <source>
        <dbReference type="ARBA" id="ARBA00022989"/>
    </source>
</evidence>
<dbReference type="AlphaFoldDB" id="A0A0G1X661"/>
<dbReference type="PRINTS" id="PR00812">
    <property type="entry name" value="BCTERIALGSPF"/>
</dbReference>